<dbReference type="EC" id="6.1.1.22" evidence="2 8"/>
<dbReference type="InterPro" id="IPR004364">
    <property type="entry name" value="Aa-tRNA-synt_II"/>
</dbReference>
<evidence type="ECO:0000256" key="2">
    <source>
        <dbReference type="ARBA" id="ARBA00012816"/>
    </source>
</evidence>
<organism evidence="10">
    <name type="scientific">Candidatus Iainarchaeum sp</name>
    <dbReference type="NCBI Taxonomy" id="3101447"/>
    <lineage>
        <taxon>Archaea</taxon>
        <taxon>Candidatus Iainarchaeota</taxon>
        <taxon>Candidatus Iainarchaeia</taxon>
        <taxon>Candidatus Iainarchaeales</taxon>
        <taxon>Candidatus Iainarchaeaceae</taxon>
        <taxon>Candidatus Iainarchaeum</taxon>
    </lineage>
</organism>
<dbReference type="Gene3D" id="2.40.50.140">
    <property type="entry name" value="Nucleic acid-binding proteins"/>
    <property type="match status" value="1"/>
</dbReference>
<dbReference type="Gene3D" id="3.30.930.10">
    <property type="entry name" value="Bira Bifunctional Protein, Domain 2"/>
    <property type="match status" value="1"/>
</dbReference>
<dbReference type="PANTHER" id="PTHR22594:SF34">
    <property type="entry name" value="ASPARAGINE--TRNA LIGASE, MITOCHONDRIAL-RELATED"/>
    <property type="match status" value="1"/>
</dbReference>
<keyword evidence="5" id="KW-0067">ATP-binding</keyword>
<dbReference type="Proteomes" id="UP000596004">
    <property type="component" value="Chromosome"/>
</dbReference>
<gene>
    <name evidence="10" type="primary">asnS</name>
    <name evidence="10" type="ORF">IPJ89_04945</name>
</gene>
<evidence type="ECO:0000259" key="9">
    <source>
        <dbReference type="PROSITE" id="PS50862"/>
    </source>
</evidence>
<keyword evidence="6" id="KW-0648">Protein biosynthesis</keyword>
<evidence type="ECO:0000256" key="6">
    <source>
        <dbReference type="ARBA" id="ARBA00022917"/>
    </source>
</evidence>
<dbReference type="SUPFAM" id="SSF50249">
    <property type="entry name" value="Nucleic acid-binding proteins"/>
    <property type="match status" value="1"/>
</dbReference>
<name>A0A7T9DKV3_9ARCH</name>
<protein>
    <recommendedName>
        <fullName evidence="2 8">Asparagine--tRNA ligase</fullName>
        <ecNumber evidence="2 8">6.1.1.22</ecNumber>
    </recommendedName>
</protein>
<keyword evidence="4" id="KW-0547">Nucleotide-binding</keyword>
<dbReference type="Pfam" id="PF01336">
    <property type="entry name" value="tRNA_anti-codon"/>
    <property type="match status" value="1"/>
</dbReference>
<evidence type="ECO:0000313" key="10">
    <source>
        <dbReference type="EMBL" id="QQR93183.1"/>
    </source>
</evidence>
<evidence type="ECO:0000256" key="3">
    <source>
        <dbReference type="ARBA" id="ARBA00022598"/>
    </source>
</evidence>
<accession>A0A7T9DKV3</accession>
<evidence type="ECO:0000256" key="5">
    <source>
        <dbReference type="ARBA" id="ARBA00022840"/>
    </source>
</evidence>
<evidence type="ECO:0000256" key="8">
    <source>
        <dbReference type="NCBIfam" id="TIGR00457"/>
    </source>
</evidence>
<dbReference type="GO" id="GO:0006421">
    <property type="term" value="P:asparaginyl-tRNA aminoacylation"/>
    <property type="evidence" value="ECO:0007669"/>
    <property type="project" value="UniProtKB-UniRule"/>
</dbReference>
<dbReference type="NCBIfam" id="NF003037">
    <property type="entry name" value="PRK03932.1"/>
    <property type="match status" value="1"/>
</dbReference>
<keyword evidence="7" id="KW-0030">Aminoacyl-tRNA synthetase</keyword>
<dbReference type="PROSITE" id="PS50862">
    <property type="entry name" value="AA_TRNA_LIGASE_II"/>
    <property type="match status" value="1"/>
</dbReference>
<dbReference type="NCBIfam" id="TIGR00457">
    <property type="entry name" value="asnS"/>
    <property type="match status" value="1"/>
</dbReference>
<keyword evidence="3 10" id="KW-0436">Ligase</keyword>
<dbReference type="InterPro" id="IPR002312">
    <property type="entry name" value="Asp/Asn-tRNA-synth_IIb"/>
</dbReference>
<dbReference type="InterPro" id="IPR004365">
    <property type="entry name" value="NA-bd_OB_tRNA"/>
</dbReference>
<dbReference type="GO" id="GO:0004816">
    <property type="term" value="F:asparagine-tRNA ligase activity"/>
    <property type="evidence" value="ECO:0007669"/>
    <property type="project" value="UniProtKB-UniRule"/>
</dbReference>
<feature type="domain" description="Aminoacyl-transfer RNA synthetases class-II family profile" evidence="9">
    <location>
        <begin position="142"/>
        <end position="427"/>
    </location>
</feature>
<dbReference type="PANTHER" id="PTHR22594">
    <property type="entry name" value="ASPARTYL/LYSYL-TRNA SYNTHETASE"/>
    <property type="match status" value="1"/>
</dbReference>
<sequence>MIGDVLKHPIKEAHLQGWIKRKRDFKGTLIWLMRDGSGEIQVVLEEKNIPDKQSFEHARKALMESSVAVSGTLKEDSRAPGGKELHASVVRVIHAGEEFPIGRDLSEEFLLDVRHLWLRAGKMQHGLRASAAVFEGYHTWCKSQGYIEVQAPMFVSGAVEGGNELFEVPYFGKTVNLTQSSQFYLEAYAMALEKVYTVAPSFRAEPSRTRRHLTEFWHAEWETAWSGLDELMDFNEHMIKSIAKHVLEKTPDVLKATGRDPNTLEKVVNTKFQRFTYDEAFEVAQRKFPELKWGDDLQEAHEREITKDFDVPILVHHYPTQLKPFYHRPDPKRPETVLCCDVLAPEGYGEIIGSGERSWDVNELTQRMRNQGLKPEDFGWYVDLRKYGSVPHTGGGLGLARLAVWLYKFDHIRDVVGFPRTMNRVAP</sequence>
<reference evidence="10" key="1">
    <citation type="submission" date="2020-11" db="EMBL/GenBank/DDBJ databases">
        <title>Connecting structure to function with the recovery of over 1000 high-quality activated sludge metagenome-assembled genomes encoding full-length rRNA genes using long-read sequencing.</title>
        <authorList>
            <person name="Singleton C.M."/>
            <person name="Petriglieri F."/>
            <person name="Kristensen J.M."/>
            <person name="Kirkegaard R.H."/>
            <person name="Michaelsen T.Y."/>
            <person name="Andersen M.H."/>
            <person name="Karst S.M."/>
            <person name="Dueholm M.S."/>
            <person name="Nielsen P.H."/>
            <person name="Albertsen M."/>
        </authorList>
    </citation>
    <scope>NUCLEOTIDE SEQUENCE</scope>
    <source>
        <strain evidence="10">Fred_18-Q3-R57-64_BAT3C.431</strain>
    </source>
</reference>
<dbReference type="PRINTS" id="PR01042">
    <property type="entry name" value="TRNASYNTHASP"/>
</dbReference>
<dbReference type="InterPro" id="IPR045864">
    <property type="entry name" value="aa-tRNA-synth_II/BPL/LPL"/>
</dbReference>
<dbReference type="InterPro" id="IPR004522">
    <property type="entry name" value="Asn-tRNA-ligase"/>
</dbReference>
<proteinExistence type="inferred from homology"/>
<dbReference type="Pfam" id="PF00152">
    <property type="entry name" value="tRNA-synt_2"/>
    <property type="match status" value="1"/>
</dbReference>
<dbReference type="SUPFAM" id="SSF55681">
    <property type="entry name" value="Class II aaRS and biotin synthetases"/>
    <property type="match status" value="1"/>
</dbReference>
<dbReference type="InterPro" id="IPR012340">
    <property type="entry name" value="NA-bd_OB-fold"/>
</dbReference>
<evidence type="ECO:0000256" key="1">
    <source>
        <dbReference type="ARBA" id="ARBA00008226"/>
    </source>
</evidence>
<evidence type="ECO:0000256" key="7">
    <source>
        <dbReference type="ARBA" id="ARBA00023146"/>
    </source>
</evidence>
<dbReference type="EMBL" id="CP064981">
    <property type="protein sequence ID" value="QQR93183.1"/>
    <property type="molecule type" value="Genomic_DNA"/>
</dbReference>
<dbReference type="AlphaFoldDB" id="A0A7T9DKV3"/>
<evidence type="ECO:0000256" key="4">
    <source>
        <dbReference type="ARBA" id="ARBA00022741"/>
    </source>
</evidence>
<dbReference type="GO" id="GO:0003676">
    <property type="term" value="F:nucleic acid binding"/>
    <property type="evidence" value="ECO:0007669"/>
    <property type="project" value="InterPro"/>
</dbReference>
<dbReference type="GO" id="GO:0005524">
    <property type="term" value="F:ATP binding"/>
    <property type="evidence" value="ECO:0007669"/>
    <property type="project" value="UniProtKB-KW"/>
</dbReference>
<dbReference type="InterPro" id="IPR006195">
    <property type="entry name" value="aa-tRNA-synth_II"/>
</dbReference>
<comment type="similarity">
    <text evidence="1">Belongs to the class-II aminoacyl-tRNA synthetase family.</text>
</comment>